<dbReference type="Pfam" id="PF03772">
    <property type="entry name" value="Competence"/>
    <property type="match status" value="1"/>
</dbReference>
<feature type="transmembrane region" description="Helical" evidence="6">
    <location>
        <begin position="397"/>
        <end position="416"/>
    </location>
</feature>
<dbReference type="InterPro" id="IPR052159">
    <property type="entry name" value="Competence_DNA_uptake"/>
</dbReference>
<evidence type="ECO:0000256" key="6">
    <source>
        <dbReference type="SAM" id="Phobius"/>
    </source>
</evidence>
<dbReference type="AlphaFoldDB" id="A0A561XMU5"/>
<dbReference type="NCBIfam" id="TIGR00360">
    <property type="entry name" value="ComEC_N-term"/>
    <property type="match status" value="1"/>
</dbReference>
<keyword evidence="5 6" id="KW-0472">Membrane</keyword>
<evidence type="ECO:0000256" key="3">
    <source>
        <dbReference type="ARBA" id="ARBA00022692"/>
    </source>
</evidence>
<organism evidence="8 9">
    <name type="scientific">Acidovorax delafieldii</name>
    <name type="common">Pseudomonas delafieldii</name>
    <dbReference type="NCBI Taxonomy" id="47920"/>
    <lineage>
        <taxon>Bacteria</taxon>
        <taxon>Pseudomonadati</taxon>
        <taxon>Pseudomonadota</taxon>
        <taxon>Betaproteobacteria</taxon>
        <taxon>Burkholderiales</taxon>
        <taxon>Comamonadaceae</taxon>
        <taxon>Acidovorax</taxon>
    </lineage>
</organism>
<keyword evidence="4 6" id="KW-1133">Transmembrane helix</keyword>
<feature type="transmembrane region" description="Helical" evidence="6">
    <location>
        <begin position="491"/>
        <end position="510"/>
    </location>
</feature>
<feature type="transmembrane region" description="Helical" evidence="6">
    <location>
        <begin position="530"/>
        <end position="556"/>
    </location>
</feature>
<dbReference type="InterPro" id="IPR004797">
    <property type="entry name" value="Competence_ComEC/Rec2"/>
</dbReference>
<comment type="caution">
    <text evidence="8">The sequence shown here is derived from an EMBL/GenBank/DDBJ whole genome shotgun (WGS) entry which is preliminary data.</text>
</comment>
<name>A0A561XMU5_ACIDE</name>
<dbReference type="Gene3D" id="3.60.15.10">
    <property type="entry name" value="Ribonuclease Z/Hydroxyacylglutathione hydrolase-like"/>
    <property type="match status" value="1"/>
</dbReference>
<dbReference type="CDD" id="cd07731">
    <property type="entry name" value="ComA-like_MBL-fold"/>
    <property type="match status" value="1"/>
</dbReference>
<feature type="transmembrane region" description="Helical" evidence="6">
    <location>
        <begin position="423"/>
        <end position="440"/>
    </location>
</feature>
<dbReference type="EMBL" id="VJWE01000013">
    <property type="protein sequence ID" value="TWG37427.1"/>
    <property type="molecule type" value="Genomic_DNA"/>
</dbReference>
<dbReference type="RefSeq" id="WP_146871148.1">
    <property type="nucleotide sequence ID" value="NZ_VJWE01000013.1"/>
</dbReference>
<evidence type="ECO:0000313" key="9">
    <source>
        <dbReference type="Proteomes" id="UP000321485"/>
    </source>
</evidence>
<dbReference type="InterPro" id="IPR004477">
    <property type="entry name" value="ComEC_N"/>
</dbReference>
<evidence type="ECO:0000313" key="8">
    <source>
        <dbReference type="EMBL" id="TWG37427.1"/>
    </source>
</evidence>
<dbReference type="InterPro" id="IPR036866">
    <property type="entry name" value="RibonucZ/Hydroxyglut_hydro"/>
</dbReference>
<feature type="domain" description="Metallo-beta-lactamase" evidence="7">
    <location>
        <begin position="596"/>
        <end position="794"/>
    </location>
</feature>
<feature type="transmembrane region" description="Helical" evidence="6">
    <location>
        <begin position="348"/>
        <end position="370"/>
    </location>
</feature>
<dbReference type="GO" id="GO:0030420">
    <property type="term" value="P:establishment of competence for transformation"/>
    <property type="evidence" value="ECO:0007669"/>
    <property type="project" value="InterPro"/>
</dbReference>
<dbReference type="PANTHER" id="PTHR30619:SF1">
    <property type="entry name" value="RECOMBINATION PROTEIN 2"/>
    <property type="match status" value="1"/>
</dbReference>
<evidence type="ECO:0000256" key="4">
    <source>
        <dbReference type="ARBA" id="ARBA00022989"/>
    </source>
</evidence>
<dbReference type="Pfam" id="PF00753">
    <property type="entry name" value="Lactamase_B"/>
    <property type="match status" value="1"/>
</dbReference>
<gene>
    <name evidence="8" type="ORF">ATF69_2474</name>
</gene>
<dbReference type="GO" id="GO:0005886">
    <property type="term" value="C:plasma membrane"/>
    <property type="evidence" value="ECO:0007669"/>
    <property type="project" value="UniProtKB-SubCell"/>
</dbReference>
<feature type="transmembrane region" description="Helical" evidence="6">
    <location>
        <begin position="53"/>
        <end position="74"/>
    </location>
</feature>
<evidence type="ECO:0000256" key="1">
    <source>
        <dbReference type="ARBA" id="ARBA00004651"/>
    </source>
</evidence>
<dbReference type="PANTHER" id="PTHR30619">
    <property type="entry name" value="DNA INTERNALIZATION/COMPETENCE PROTEIN COMEC/REC2"/>
    <property type="match status" value="1"/>
</dbReference>
<dbReference type="SUPFAM" id="SSF56281">
    <property type="entry name" value="Metallo-hydrolase/oxidoreductase"/>
    <property type="match status" value="1"/>
</dbReference>
<evidence type="ECO:0000259" key="7">
    <source>
        <dbReference type="SMART" id="SM00849"/>
    </source>
</evidence>
<feature type="transmembrane region" description="Helical" evidence="6">
    <location>
        <begin position="460"/>
        <end position="484"/>
    </location>
</feature>
<keyword evidence="2" id="KW-1003">Cell membrane</keyword>
<dbReference type="SMART" id="SM00849">
    <property type="entry name" value="Lactamase_B"/>
    <property type="match status" value="1"/>
</dbReference>
<dbReference type="Proteomes" id="UP000321485">
    <property type="component" value="Unassembled WGS sequence"/>
</dbReference>
<dbReference type="Pfam" id="PF13567">
    <property type="entry name" value="DUF4131"/>
    <property type="match status" value="1"/>
</dbReference>
<dbReference type="InterPro" id="IPR001279">
    <property type="entry name" value="Metallo-B-lactamas"/>
</dbReference>
<accession>A0A561XMU5</accession>
<feature type="transmembrane region" description="Helical" evidence="6">
    <location>
        <begin position="563"/>
        <end position="580"/>
    </location>
</feature>
<evidence type="ECO:0000256" key="5">
    <source>
        <dbReference type="ARBA" id="ARBA00023136"/>
    </source>
</evidence>
<dbReference type="InterPro" id="IPR025405">
    <property type="entry name" value="DUF4131"/>
</dbReference>
<keyword evidence="3 6" id="KW-0812">Transmembrane</keyword>
<feature type="transmembrane region" description="Helical" evidence="6">
    <location>
        <begin position="317"/>
        <end position="336"/>
    </location>
</feature>
<dbReference type="NCBIfam" id="TIGR00361">
    <property type="entry name" value="ComEC_Rec2"/>
    <property type="match status" value="1"/>
</dbReference>
<feature type="transmembrane region" description="Helical" evidence="6">
    <location>
        <begin position="86"/>
        <end position="108"/>
    </location>
</feature>
<dbReference type="GeneID" id="51111533"/>
<evidence type="ECO:0000256" key="2">
    <source>
        <dbReference type="ARBA" id="ARBA00022475"/>
    </source>
</evidence>
<sequence length="855" mass="91112">MSAISASNATPLSATGRGVEGPLPPRPWLLPAVLLGVVAGAALQLQQPTLWSAAAYGWLLGAGLLLGGGAVAAARRRPGLRWARSAIAMAPWLMLLAGALAMAGGTGLRALAYQAQALPAALEGKDLRITGVVAAMSQINEAGTRWRMVVEGATLQGAPVSLPPLVDVAWYGGAFGGAGEVLDLQRQPAPVRAGERWQITVRLKAPHGLRNPHGFDYELWMWEQGLQATGYVRAGPKDEPPVRVAATWQYPVEQLRQRVRDAILERLVFGQDGSGNDIADPTRTRTAGVVAALVTGDQRAIDRADWDVFRATGVAHLMSISGLHITLFAWLAALVVRALWRRSPRLSLAVPAQSAALVSGVLLAAAYALFSGWGVPAQRTVTMLAIVGLLQLSGRRWPWPQVWLLACGAVVVLDPWALAQAGFWLSFVAVGVLFATNPIATGAGSTSATGHFYALVREQWVVTLALTPLGLLLFGQVSLVGFVANLVAIPWVTLVVTPLALGGVLWAPLWSAAALSLQPFTALLQWLAQWPWAAVFLPAAPLWAGVAAVAGGALLAMRLPWRLRLLALPLLLPVLWWQPARPAAGQLELLAADIGQGNAVLVRTATHTLLYDAGPRFSRESDAGHRVLVPLLRALGEQVDVLMLSHRDADHTGGAAAVLAQQPRAELTGSIEAEHALQRLRPSRPCLAGQRWEWDGVAFEVLHPLPGDDAPVAAKAPRPNALSCVLRITAAGPEGGTALLVGDIEAPQEQALLARSAPFRADLLLVPHHGSKTSSSAAFLEAVQPRTALVQAGYRNRFGHPAPDVLQRYRARQIAVVESSRCGAARWSSSQPGQVACERDTGERYWQHRMVPRDD</sequence>
<proteinExistence type="predicted"/>
<comment type="subcellular location">
    <subcellularLocation>
        <location evidence="1">Cell membrane</location>
        <topology evidence="1">Multi-pass membrane protein</topology>
    </subcellularLocation>
</comment>
<dbReference type="InterPro" id="IPR035681">
    <property type="entry name" value="ComA-like_MBL"/>
</dbReference>
<protein>
    <submittedName>
        <fullName evidence="8">Competence protein ComEC</fullName>
    </submittedName>
</protein>
<reference evidence="8 9" key="1">
    <citation type="journal article" date="2015" name="Stand. Genomic Sci.">
        <title>Genomic Encyclopedia of Bacterial and Archaeal Type Strains, Phase III: the genomes of soil and plant-associated and newly described type strains.</title>
        <authorList>
            <person name="Whitman W.B."/>
            <person name="Woyke T."/>
            <person name="Klenk H.P."/>
            <person name="Zhou Y."/>
            <person name="Lilburn T.G."/>
            <person name="Beck B.J."/>
            <person name="De Vos P."/>
            <person name="Vandamme P."/>
            <person name="Eisen J.A."/>
            <person name="Garrity G."/>
            <person name="Hugenholtz P."/>
            <person name="Kyrpides N.C."/>
        </authorList>
    </citation>
    <scope>NUCLEOTIDE SEQUENCE [LARGE SCALE GENOMIC DNA]</scope>
    <source>
        <strain evidence="8 9">DSM 64</strain>
    </source>
</reference>